<keyword evidence="2 5" id="KW-0812">Transmembrane</keyword>
<dbReference type="Pfam" id="PF04479">
    <property type="entry name" value="RTA1"/>
    <property type="match status" value="1"/>
</dbReference>
<evidence type="ECO:0000256" key="4">
    <source>
        <dbReference type="ARBA" id="ARBA00023136"/>
    </source>
</evidence>
<dbReference type="Proteomes" id="UP000813385">
    <property type="component" value="Unassembled WGS sequence"/>
</dbReference>
<evidence type="ECO:0000256" key="1">
    <source>
        <dbReference type="ARBA" id="ARBA00004141"/>
    </source>
</evidence>
<proteinExistence type="predicted"/>
<organism evidence="6 7">
    <name type="scientific">Plectosphaerella cucumerina</name>
    <dbReference type="NCBI Taxonomy" id="40658"/>
    <lineage>
        <taxon>Eukaryota</taxon>
        <taxon>Fungi</taxon>
        <taxon>Dikarya</taxon>
        <taxon>Ascomycota</taxon>
        <taxon>Pezizomycotina</taxon>
        <taxon>Sordariomycetes</taxon>
        <taxon>Hypocreomycetidae</taxon>
        <taxon>Glomerellales</taxon>
        <taxon>Plectosphaerellaceae</taxon>
        <taxon>Plectosphaerella</taxon>
    </lineage>
</organism>
<dbReference type="AlphaFoldDB" id="A0A8K0X082"/>
<comment type="subcellular location">
    <subcellularLocation>
        <location evidence="1">Membrane</location>
        <topology evidence="1">Multi-pass membrane protein</topology>
    </subcellularLocation>
</comment>
<dbReference type="GO" id="GO:0016020">
    <property type="term" value="C:membrane"/>
    <property type="evidence" value="ECO:0007669"/>
    <property type="project" value="UniProtKB-SubCell"/>
</dbReference>
<dbReference type="PANTHER" id="PTHR31465:SF35">
    <property type="entry name" value="RTA1 DOMAIN PROTEIN-RELATED"/>
    <property type="match status" value="1"/>
</dbReference>
<gene>
    <name evidence="6" type="ORF">B0T11DRAFT_332098</name>
</gene>
<feature type="transmembrane region" description="Helical" evidence="5">
    <location>
        <begin position="243"/>
        <end position="261"/>
    </location>
</feature>
<keyword evidence="4 5" id="KW-0472">Membrane</keyword>
<feature type="transmembrane region" description="Helical" evidence="5">
    <location>
        <begin position="49"/>
        <end position="67"/>
    </location>
</feature>
<reference evidence="6" key="1">
    <citation type="journal article" date="2021" name="Nat. Commun.">
        <title>Genetic determinants of endophytism in the Arabidopsis root mycobiome.</title>
        <authorList>
            <person name="Mesny F."/>
            <person name="Miyauchi S."/>
            <person name="Thiergart T."/>
            <person name="Pickel B."/>
            <person name="Atanasova L."/>
            <person name="Karlsson M."/>
            <person name="Huettel B."/>
            <person name="Barry K.W."/>
            <person name="Haridas S."/>
            <person name="Chen C."/>
            <person name="Bauer D."/>
            <person name="Andreopoulos W."/>
            <person name="Pangilinan J."/>
            <person name="LaButti K."/>
            <person name="Riley R."/>
            <person name="Lipzen A."/>
            <person name="Clum A."/>
            <person name="Drula E."/>
            <person name="Henrissat B."/>
            <person name="Kohler A."/>
            <person name="Grigoriev I.V."/>
            <person name="Martin F.M."/>
            <person name="Hacquard S."/>
        </authorList>
    </citation>
    <scope>NUCLEOTIDE SEQUENCE</scope>
    <source>
        <strain evidence="6">MPI-CAGE-AT-0016</strain>
    </source>
</reference>
<evidence type="ECO:0000313" key="7">
    <source>
        <dbReference type="Proteomes" id="UP000813385"/>
    </source>
</evidence>
<name>A0A8K0X082_9PEZI</name>
<evidence type="ECO:0000313" key="6">
    <source>
        <dbReference type="EMBL" id="KAH7354244.1"/>
    </source>
</evidence>
<sequence>MSTTTSDFDVTEFKLYLYKPSLAAAVIFTIAFTAVSARHLQLLIQKRTWCFIPFLVGCLFEAVGYGGRAYSSSETPDWTLVPYMLQTMLILLGPAFYAASIYMVLGRLIRLLGGEEYSLVRLKWLTKLFLLGDILSILAQGGGGGLLAGASDESTQNLGNNVILLGLGIQVVFFSGFMLVTATFHFRIWRRPTAKSRANGSPWNRFILVLYVVSVLILIRSLFRMVEYAQGHDGSLVKKEVYVYTLDALLMLIVAVILAVSHPGDVLVQHKVLDSGVDFEHGSDAYGMARR</sequence>
<feature type="transmembrane region" description="Helical" evidence="5">
    <location>
        <begin position="206"/>
        <end position="223"/>
    </location>
</feature>
<accession>A0A8K0X082</accession>
<dbReference type="InterPro" id="IPR007568">
    <property type="entry name" value="RTA1"/>
</dbReference>
<dbReference type="PANTHER" id="PTHR31465">
    <property type="entry name" value="PROTEIN RTA1-RELATED"/>
    <property type="match status" value="1"/>
</dbReference>
<evidence type="ECO:0000256" key="5">
    <source>
        <dbReference type="SAM" id="Phobius"/>
    </source>
</evidence>
<evidence type="ECO:0000256" key="3">
    <source>
        <dbReference type="ARBA" id="ARBA00022989"/>
    </source>
</evidence>
<feature type="transmembrane region" description="Helical" evidence="5">
    <location>
        <begin position="20"/>
        <end position="37"/>
    </location>
</feature>
<keyword evidence="7" id="KW-1185">Reference proteome</keyword>
<feature type="transmembrane region" description="Helical" evidence="5">
    <location>
        <begin position="162"/>
        <end position="186"/>
    </location>
</feature>
<evidence type="ECO:0000256" key="2">
    <source>
        <dbReference type="ARBA" id="ARBA00022692"/>
    </source>
</evidence>
<feature type="transmembrane region" description="Helical" evidence="5">
    <location>
        <begin position="128"/>
        <end position="150"/>
    </location>
</feature>
<comment type="caution">
    <text evidence="6">The sequence shown here is derived from an EMBL/GenBank/DDBJ whole genome shotgun (WGS) entry which is preliminary data.</text>
</comment>
<dbReference type="EMBL" id="JAGPXD010000005">
    <property type="protein sequence ID" value="KAH7354244.1"/>
    <property type="molecule type" value="Genomic_DNA"/>
</dbReference>
<dbReference type="OrthoDB" id="3358017at2759"/>
<feature type="transmembrane region" description="Helical" evidence="5">
    <location>
        <begin position="87"/>
        <end position="108"/>
    </location>
</feature>
<protein>
    <submittedName>
        <fullName evidence="6">RTA1 like protein-domain-containing protein</fullName>
    </submittedName>
</protein>
<keyword evidence="3 5" id="KW-1133">Transmembrane helix</keyword>